<dbReference type="InterPro" id="IPR006501">
    <property type="entry name" value="Pectinesterase_inhib_dom"/>
</dbReference>
<keyword evidence="2" id="KW-1015">Disulfide bond</keyword>
<protein>
    <submittedName>
        <fullName evidence="8">Pectinesterase inhibitor</fullName>
    </submittedName>
</protein>
<feature type="chain" id="PRO_5044318625" evidence="5">
    <location>
        <begin position="24"/>
        <end position="290"/>
    </location>
</feature>
<reference evidence="8" key="2">
    <citation type="submission" date="2025-08" db="UniProtKB">
        <authorList>
            <consortium name="RefSeq"/>
        </authorList>
    </citation>
    <scope>IDENTIFICATION</scope>
</reference>
<dbReference type="Gramene" id="Tc04v2_t024630.1">
    <property type="protein sequence ID" value="Tc04v2_p024630.1"/>
    <property type="gene ID" value="Tc04v2_g024630"/>
</dbReference>
<dbReference type="PANTHER" id="PTHR35357">
    <property type="entry name" value="OS02G0537100 PROTEIN"/>
    <property type="match status" value="1"/>
</dbReference>
<keyword evidence="1 5" id="KW-0732">Signal</keyword>
<feature type="compositionally biased region" description="Pro residues" evidence="4">
    <location>
        <begin position="63"/>
        <end position="75"/>
    </location>
</feature>
<dbReference type="GeneID" id="18603638"/>
<evidence type="ECO:0000256" key="1">
    <source>
        <dbReference type="ARBA" id="ARBA00022729"/>
    </source>
</evidence>
<dbReference type="RefSeq" id="XP_007035782.2">
    <property type="nucleotide sequence ID" value="XM_007035720.2"/>
</dbReference>
<feature type="compositionally biased region" description="Low complexity" evidence="4">
    <location>
        <begin position="95"/>
        <end position="105"/>
    </location>
</feature>
<name>A0AB32VD17_THECC</name>
<feature type="compositionally biased region" description="Low complexity" evidence="4">
    <location>
        <begin position="76"/>
        <end position="85"/>
    </location>
</feature>
<evidence type="ECO:0000259" key="6">
    <source>
        <dbReference type="SMART" id="SM00856"/>
    </source>
</evidence>
<comment type="similarity">
    <text evidence="3">Belongs to the PMEI family.</text>
</comment>
<dbReference type="Proteomes" id="UP000694886">
    <property type="component" value="Chromosome 4"/>
</dbReference>
<feature type="domain" description="Pectinesterase inhibitor" evidence="6">
    <location>
        <begin position="136"/>
        <end position="285"/>
    </location>
</feature>
<sequence>MEFRTNKILLVFLFLCIVLFTSAQAICVPRYQTVSEGGPGLSSSFSVSSKSHTQSSPASTPTSQPPPSAPPPSTAPEPVSVTSPSQPQPSPPSPSTASAPVPATPTIDSSPGLKLPEIQLPLSPLSLNLGVGAKTVIDPQILSLCGKTDHAALCLACVAPFYNGKSDLSSVVEMLIKAGTEQTKQAIAIAAKMANDPKSDPKTVAKLNDCKEIYDDALDNMQEAIDAIPLKDVGTIATMISATISDFGTCDDGFTGQPNPIPDGVSPMAKINENLMNIADIILILANMIH</sequence>
<gene>
    <name evidence="8" type="primary">LOC18603638</name>
</gene>
<evidence type="ECO:0000256" key="5">
    <source>
        <dbReference type="SAM" id="SignalP"/>
    </source>
</evidence>
<reference evidence="7" key="1">
    <citation type="journal article" date="1997" name="Nucleic Acids Res.">
        <title>tRNAscan-SE: a program for improved detection of transfer RNA genes in genomic sequence.</title>
        <authorList>
            <person name="Lowe T.M."/>
            <person name="Eddy S.R."/>
        </authorList>
    </citation>
    <scope>NUCLEOTIDE SEQUENCE [LARGE SCALE GENOMIC DNA]</scope>
    <source>
        <strain evidence="7">r\B97-61/B2</strain>
    </source>
</reference>
<organism evidence="7 8">
    <name type="scientific">Theobroma cacao</name>
    <name type="common">Cacao</name>
    <name type="synonym">Cocoa</name>
    <dbReference type="NCBI Taxonomy" id="3641"/>
    <lineage>
        <taxon>Eukaryota</taxon>
        <taxon>Viridiplantae</taxon>
        <taxon>Streptophyta</taxon>
        <taxon>Embryophyta</taxon>
        <taxon>Tracheophyta</taxon>
        <taxon>Spermatophyta</taxon>
        <taxon>Magnoliopsida</taxon>
        <taxon>eudicotyledons</taxon>
        <taxon>Gunneridae</taxon>
        <taxon>Pentapetalae</taxon>
        <taxon>rosids</taxon>
        <taxon>malvids</taxon>
        <taxon>Malvales</taxon>
        <taxon>Malvaceae</taxon>
        <taxon>Byttnerioideae</taxon>
        <taxon>Theobroma</taxon>
    </lineage>
</organism>
<feature type="compositionally biased region" description="Low complexity" evidence="4">
    <location>
        <begin position="42"/>
        <end position="62"/>
    </location>
</feature>
<feature type="region of interest" description="Disordered" evidence="4">
    <location>
        <begin position="38"/>
        <end position="112"/>
    </location>
</feature>
<dbReference type="PANTHER" id="PTHR35357:SF19">
    <property type="entry name" value="OS05G0283200 PROTEIN"/>
    <property type="match status" value="1"/>
</dbReference>
<evidence type="ECO:0000256" key="4">
    <source>
        <dbReference type="SAM" id="MobiDB-lite"/>
    </source>
</evidence>
<dbReference type="KEGG" id="tcc:18603638"/>
<dbReference type="AlphaFoldDB" id="A0AB32VD17"/>
<evidence type="ECO:0000256" key="3">
    <source>
        <dbReference type="ARBA" id="ARBA00038471"/>
    </source>
</evidence>
<dbReference type="CDD" id="cd15800">
    <property type="entry name" value="PMEI-like_2"/>
    <property type="match status" value="1"/>
</dbReference>
<evidence type="ECO:0000313" key="8">
    <source>
        <dbReference type="RefSeq" id="XP_007035782.2"/>
    </source>
</evidence>
<proteinExistence type="inferred from homology"/>
<evidence type="ECO:0000313" key="7">
    <source>
        <dbReference type="Proteomes" id="UP000694886"/>
    </source>
</evidence>
<dbReference type="Pfam" id="PF04043">
    <property type="entry name" value="PMEI"/>
    <property type="match status" value="1"/>
</dbReference>
<accession>A0AB32VD17</accession>
<dbReference type="Gene3D" id="1.20.140.40">
    <property type="entry name" value="Invertase/pectin methylesterase inhibitor family protein"/>
    <property type="match status" value="1"/>
</dbReference>
<dbReference type="SUPFAM" id="SSF101148">
    <property type="entry name" value="Plant invertase/pectin methylesterase inhibitor"/>
    <property type="match status" value="1"/>
</dbReference>
<dbReference type="GO" id="GO:0004857">
    <property type="term" value="F:enzyme inhibitor activity"/>
    <property type="evidence" value="ECO:0007669"/>
    <property type="project" value="InterPro"/>
</dbReference>
<evidence type="ECO:0000256" key="2">
    <source>
        <dbReference type="ARBA" id="ARBA00023157"/>
    </source>
</evidence>
<dbReference type="InterPro" id="IPR035513">
    <property type="entry name" value="Invertase/methylesterase_inhib"/>
</dbReference>
<dbReference type="NCBIfam" id="TIGR01614">
    <property type="entry name" value="PME_inhib"/>
    <property type="match status" value="1"/>
</dbReference>
<feature type="signal peptide" evidence="5">
    <location>
        <begin position="1"/>
        <end position="23"/>
    </location>
</feature>
<dbReference type="SMART" id="SM00856">
    <property type="entry name" value="PMEI"/>
    <property type="match status" value="1"/>
</dbReference>